<dbReference type="InterPro" id="IPR000008">
    <property type="entry name" value="C2_dom"/>
</dbReference>
<feature type="non-terminal residue" evidence="5">
    <location>
        <position position="1"/>
    </location>
</feature>
<dbReference type="AlphaFoldDB" id="A0A8S3Z950"/>
<keyword evidence="6" id="KW-1185">Reference proteome</keyword>
<dbReference type="EMBL" id="CAJHNH020001566">
    <property type="protein sequence ID" value="CAG5123612.1"/>
    <property type="molecule type" value="Genomic_DNA"/>
</dbReference>
<dbReference type="InterPro" id="IPR035892">
    <property type="entry name" value="C2_domain_sf"/>
</dbReference>
<dbReference type="GO" id="GO:0031267">
    <property type="term" value="F:small GTPase binding"/>
    <property type="evidence" value="ECO:0007669"/>
    <property type="project" value="InterPro"/>
</dbReference>
<dbReference type="PANTHER" id="PTHR12157">
    <property type="entry name" value="REGULATING SYNAPTIC MEMBRANE EXOCYTOSIS PROTEIN"/>
    <property type="match status" value="1"/>
</dbReference>
<evidence type="ECO:0000313" key="5">
    <source>
        <dbReference type="EMBL" id="CAG5123612.1"/>
    </source>
</evidence>
<dbReference type="GO" id="GO:0045202">
    <property type="term" value="C:synapse"/>
    <property type="evidence" value="ECO:0007669"/>
    <property type="project" value="UniProtKB-SubCell"/>
</dbReference>
<reference evidence="5" key="1">
    <citation type="submission" date="2021-04" db="EMBL/GenBank/DDBJ databases">
        <authorList>
            <consortium name="Molecular Ecology Group"/>
        </authorList>
    </citation>
    <scope>NUCLEOTIDE SEQUENCE</scope>
</reference>
<dbReference type="PROSITE" id="PS50004">
    <property type="entry name" value="C2"/>
    <property type="match status" value="1"/>
</dbReference>
<evidence type="ECO:0000313" key="6">
    <source>
        <dbReference type="Proteomes" id="UP000678393"/>
    </source>
</evidence>
<comment type="subcellular location">
    <subcellularLocation>
        <location evidence="2">Synapse</location>
    </subcellularLocation>
</comment>
<dbReference type="OrthoDB" id="420032at2759"/>
<evidence type="ECO:0000256" key="3">
    <source>
        <dbReference type="SAM" id="MobiDB-lite"/>
    </source>
</evidence>
<dbReference type="SUPFAM" id="SSF49562">
    <property type="entry name" value="C2 domain (Calcium/lipid-binding domain, CaLB)"/>
    <property type="match status" value="1"/>
</dbReference>
<dbReference type="GO" id="GO:0016020">
    <property type="term" value="C:membrane"/>
    <property type="evidence" value="ECO:0007669"/>
    <property type="project" value="InterPro"/>
</dbReference>
<dbReference type="PANTHER" id="PTHR12157:SF21">
    <property type="entry name" value="RAB3 INTERACTING MOLECULE, ISOFORM F"/>
    <property type="match status" value="1"/>
</dbReference>
<feature type="region of interest" description="Disordered" evidence="3">
    <location>
        <begin position="263"/>
        <end position="286"/>
    </location>
</feature>
<dbReference type="Gene3D" id="2.60.40.150">
    <property type="entry name" value="C2 domain"/>
    <property type="match status" value="1"/>
</dbReference>
<name>A0A8S3Z950_9EUPU</name>
<proteinExistence type="predicted"/>
<feature type="domain" description="C2" evidence="4">
    <location>
        <begin position="106"/>
        <end position="228"/>
    </location>
</feature>
<sequence>QEVLAWNEKTLRGQSYDTVLSLTSQVCSRAILIVNPLDKRGCIHLQPDFNSCSHRSISPLDLGILSSFFFLHITDQKTTQSPDLHRKGPKMRVLPKTPVEFDSCHIKGEIQMKLTYKPEKTSLSVTVLKARHMVPANAADAGTSTTFIVVQLVPWNRGRPCIKTELHATSIKPDWNQTFILEGLSLTEMVNQCLQLTVWSNEPSYDRFIGEVLLDLTEAQLDSQPHWYNLEEHDENSSPLPYHRDQYVAVKSTSWDNGTLKDASITSPAVSPEVPSRRHSPTSTGEICEDCQGFPA</sequence>
<evidence type="ECO:0000256" key="1">
    <source>
        <dbReference type="ARBA" id="ARBA00023018"/>
    </source>
</evidence>
<dbReference type="Proteomes" id="UP000678393">
    <property type="component" value="Unassembled WGS sequence"/>
</dbReference>
<evidence type="ECO:0000259" key="4">
    <source>
        <dbReference type="PROSITE" id="PS50004"/>
    </source>
</evidence>
<gene>
    <name evidence="5" type="ORF">CUNI_LOCUS9170</name>
</gene>
<protein>
    <recommendedName>
        <fullName evidence="4">C2 domain-containing protein</fullName>
    </recommendedName>
</protein>
<accession>A0A8S3Z950</accession>
<evidence type="ECO:0000256" key="2">
    <source>
        <dbReference type="ARBA" id="ARBA00034103"/>
    </source>
</evidence>
<dbReference type="SMART" id="SM00239">
    <property type="entry name" value="C2"/>
    <property type="match status" value="1"/>
</dbReference>
<organism evidence="5 6">
    <name type="scientific">Candidula unifasciata</name>
    <dbReference type="NCBI Taxonomy" id="100452"/>
    <lineage>
        <taxon>Eukaryota</taxon>
        <taxon>Metazoa</taxon>
        <taxon>Spiralia</taxon>
        <taxon>Lophotrochozoa</taxon>
        <taxon>Mollusca</taxon>
        <taxon>Gastropoda</taxon>
        <taxon>Heterobranchia</taxon>
        <taxon>Euthyneura</taxon>
        <taxon>Panpulmonata</taxon>
        <taxon>Eupulmonata</taxon>
        <taxon>Stylommatophora</taxon>
        <taxon>Helicina</taxon>
        <taxon>Helicoidea</taxon>
        <taxon>Geomitridae</taxon>
        <taxon>Candidula</taxon>
    </lineage>
</organism>
<dbReference type="InterPro" id="IPR039032">
    <property type="entry name" value="Rim-like"/>
</dbReference>
<dbReference type="Pfam" id="PF00168">
    <property type="entry name" value="C2"/>
    <property type="match status" value="1"/>
</dbReference>
<comment type="caution">
    <text evidence="5">The sequence shown here is derived from an EMBL/GenBank/DDBJ whole genome shotgun (WGS) entry which is preliminary data.</text>
</comment>
<dbReference type="GO" id="GO:0006887">
    <property type="term" value="P:exocytosis"/>
    <property type="evidence" value="ECO:0007669"/>
    <property type="project" value="InterPro"/>
</dbReference>
<feature type="non-terminal residue" evidence="5">
    <location>
        <position position="296"/>
    </location>
</feature>
<keyword evidence="1" id="KW-0770">Synapse</keyword>